<dbReference type="EMBL" id="MN738927">
    <property type="protein sequence ID" value="QHT31939.1"/>
    <property type="molecule type" value="Genomic_DNA"/>
</dbReference>
<feature type="transmembrane region" description="Helical" evidence="1">
    <location>
        <begin position="14"/>
        <end position="34"/>
    </location>
</feature>
<evidence type="ECO:0000313" key="2">
    <source>
        <dbReference type="EMBL" id="QHT31939.1"/>
    </source>
</evidence>
<protein>
    <submittedName>
        <fullName evidence="2">Uncharacterized protein</fullName>
    </submittedName>
</protein>
<keyword evidence="1" id="KW-0472">Membrane</keyword>
<keyword evidence="1" id="KW-1133">Transmembrane helix</keyword>
<reference evidence="2" key="1">
    <citation type="journal article" date="2020" name="Nature">
        <title>Giant virus diversity and host interactions through global metagenomics.</title>
        <authorList>
            <person name="Schulz F."/>
            <person name="Roux S."/>
            <person name="Paez-Espino D."/>
            <person name="Jungbluth S."/>
            <person name="Walsh D.A."/>
            <person name="Denef V.J."/>
            <person name="McMahon K.D."/>
            <person name="Konstantinidis K.T."/>
            <person name="Eloe-Fadrosh E.A."/>
            <person name="Kyrpides N.C."/>
            <person name="Woyke T."/>
        </authorList>
    </citation>
    <scope>NUCLEOTIDE SEQUENCE</scope>
    <source>
        <strain evidence="2">GVMAG-M-3300009155-48</strain>
    </source>
</reference>
<organism evidence="2">
    <name type="scientific">viral metagenome</name>
    <dbReference type="NCBI Taxonomy" id="1070528"/>
    <lineage>
        <taxon>unclassified sequences</taxon>
        <taxon>metagenomes</taxon>
        <taxon>organismal metagenomes</taxon>
    </lineage>
</organism>
<proteinExistence type="predicted"/>
<accession>A0A6C0EUC2</accession>
<evidence type="ECO:0000256" key="1">
    <source>
        <dbReference type="SAM" id="Phobius"/>
    </source>
</evidence>
<feature type="transmembrane region" description="Helical" evidence="1">
    <location>
        <begin position="41"/>
        <end position="68"/>
    </location>
</feature>
<keyword evidence="1" id="KW-0812">Transmembrane</keyword>
<sequence length="102" mass="11581">MAIIPGIKNLCTPAFVYLLISIISIIVMAIQNYGNTDLYCLGLYSCNVTSISMIFVFKVLYVLFWTWVLNIICRGGYPGVSWFLVIFPYILLFVLLGLLMIQ</sequence>
<name>A0A6C0EUC2_9ZZZZ</name>
<feature type="transmembrane region" description="Helical" evidence="1">
    <location>
        <begin position="80"/>
        <end position="101"/>
    </location>
</feature>
<dbReference type="AlphaFoldDB" id="A0A6C0EUC2"/>